<evidence type="ECO:0000313" key="2">
    <source>
        <dbReference type="EnsemblMetazoa" id="PPAI008327-PA"/>
    </source>
</evidence>
<name>A0A1B0DJA3_PHLPP</name>
<organism evidence="2 3">
    <name type="scientific">Phlebotomus papatasi</name>
    <name type="common">Sandfly</name>
    <dbReference type="NCBI Taxonomy" id="29031"/>
    <lineage>
        <taxon>Eukaryota</taxon>
        <taxon>Metazoa</taxon>
        <taxon>Ecdysozoa</taxon>
        <taxon>Arthropoda</taxon>
        <taxon>Hexapoda</taxon>
        <taxon>Insecta</taxon>
        <taxon>Pterygota</taxon>
        <taxon>Neoptera</taxon>
        <taxon>Endopterygota</taxon>
        <taxon>Diptera</taxon>
        <taxon>Nematocera</taxon>
        <taxon>Psychodoidea</taxon>
        <taxon>Psychodidae</taxon>
        <taxon>Phlebotomus</taxon>
        <taxon>Phlebotomus</taxon>
    </lineage>
</organism>
<evidence type="ECO:0000256" key="1">
    <source>
        <dbReference type="SAM" id="MobiDB-lite"/>
    </source>
</evidence>
<reference evidence="2" key="1">
    <citation type="submission" date="2022-08" db="UniProtKB">
        <authorList>
            <consortium name="EnsemblMetazoa"/>
        </authorList>
    </citation>
    <scope>IDENTIFICATION</scope>
    <source>
        <strain evidence="2">Israel</strain>
    </source>
</reference>
<sequence>MAFLKVKPFRKLKVVTFLKEFQQLADQNVIGVQRLKARENGQWINTSTHILTFKTPTCPAEVKVGYLTVKTEIYIPSPFRCVVCQRLGHTKKRCDSNKNKPRCAICGLEEPHGFFFPCYLPKCVNCSGAHPSYSKLCPRFIEEREVNAIRVSLRIPYNLAREELRKRKGPQTSPLLPTPTPGPSKASFSEIVANPTQTHSKSSDKPSRPQKTEFVPVNRSQTQSRVMPAEFPVQTLSSSIPTLSTPPITSSPPSVLWGDNYLPSPCPSPSGPDPDPPDIIVSDDESMPIDQNFNSH</sequence>
<evidence type="ECO:0000313" key="3">
    <source>
        <dbReference type="Proteomes" id="UP000092462"/>
    </source>
</evidence>
<keyword evidence="3" id="KW-1185">Reference proteome</keyword>
<dbReference type="Proteomes" id="UP000092462">
    <property type="component" value="Unassembled WGS sequence"/>
</dbReference>
<accession>A0A1B0DJA3</accession>
<protein>
    <recommendedName>
        <fullName evidence="4">CCHC-type domain-containing protein</fullName>
    </recommendedName>
</protein>
<dbReference type="AlphaFoldDB" id="A0A1B0DJA3"/>
<evidence type="ECO:0008006" key="4">
    <source>
        <dbReference type="Google" id="ProtNLM"/>
    </source>
</evidence>
<proteinExistence type="predicted"/>
<feature type="compositionally biased region" description="Pro residues" evidence="1">
    <location>
        <begin position="264"/>
        <end position="274"/>
    </location>
</feature>
<feature type="region of interest" description="Disordered" evidence="1">
    <location>
        <begin position="164"/>
        <end position="296"/>
    </location>
</feature>
<dbReference type="VEuPathDB" id="VectorBase:PPAPM1_005249"/>
<dbReference type="EnsemblMetazoa" id="PPAI008327-RA">
    <property type="protein sequence ID" value="PPAI008327-PA"/>
    <property type="gene ID" value="PPAI008327"/>
</dbReference>
<dbReference type="EMBL" id="AJVK01006290">
    <property type="status" value="NOT_ANNOTATED_CDS"/>
    <property type="molecule type" value="Genomic_DNA"/>
</dbReference>
<dbReference type="VEuPathDB" id="VectorBase:PPAI008327"/>
<feature type="compositionally biased region" description="Basic and acidic residues" evidence="1">
    <location>
        <begin position="201"/>
        <end position="211"/>
    </location>
</feature>
<feature type="compositionally biased region" description="Low complexity" evidence="1">
    <location>
        <begin position="235"/>
        <end position="254"/>
    </location>
</feature>